<reference evidence="7" key="1">
    <citation type="submission" date="2021-05" db="EMBL/GenBank/DDBJ databases">
        <authorList>
            <person name="Alioto T."/>
            <person name="Alioto T."/>
            <person name="Gomez Garrido J."/>
        </authorList>
    </citation>
    <scope>NUCLEOTIDE SEQUENCE</scope>
</reference>
<accession>A0A8D8LIJ8</accession>
<evidence type="ECO:0000313" key="7">
    <source>
        <dbReference type="EMBL" id="CAG6610395.1"/>
    </source>
</evidence>
<organism evidence="7">
    <name type="scientific">Cacopsylla melanoneura</name>
    <dbReference type="NCBI Taxonomy" id="428564"/>
    <lineage>
        <taxon>Eukaryota</taxon>
        <taxon>Metazoa</taxon>
        <taxon>Ecdysozoa</taxon>
        <taxon>Arthropoda</taxon>
        <taxon>Hexapoda</taxon>
        <taxon>Insecta</taxon>
        <taxon>Pterygota</taxon>
        <taxon>Neoptera</taxon>
        <taxon>Paraneoptera</taxon>
        <taxon>Hemiptera</taxon>
        <taxon>Sternorrhyncha</taxon>
        <taxon>Psylloidea</taxon>
        <taxon>Psyllidae</taxon>
        <taxon>Psyllinae</taxon>
        <taxon>Cacopsylla</taxon>
    </lineage>
</organism>
<feature type="region of interest" description="Disordered" evidence="6">
    <location>
        <begin position="249"/>
        <end position="276"/>
    </location>
</feature>
<dbReference type="PANTHER" id="PTHR14899">
    <property type="entry name" value="G KINASE ANCHORING PROTEIN 1"/>
    <property type="match status" value="1"/>
</dbReference>
<dbReference type="InterPro" id="IPR026109">
    <property type="entry name" value="GKAP1"/>
</dbReference>
<keyword evidence="7" id="KW-0808">Transferase</keyword>
<dbReference type="EMBL" id="HBUF01018234">
    <property type="protein sequence ID" value="CAG6610395.1"/>
    <property type="molecule type" value="Transcribed_RNA"/>
</dbReference>
<dbReference type="GO" id="GO:0016301">
    <property type="term" value="F:kinase activity"/>
    <property type="evidence" value="ECO:0007669"/>
    <property type="project" value="UniProtKB-KW"/>
</dbReference>
<feature type="compositionally biased region" description="Polar residues" evidence="6">
    <location>
        <begin position="140"/>
        <end position="152"/>
    </location>
</feature>
<feature type="coiled-coil region" evidence="5">
    <location>
        <begin position="174"/>
        <end position="201"/>
    </location>
</feature>
<feature type="compositionally biased region" description="Basic and acidic residues" evidence="6">
    <location>
        <begin position="90"/>
        <end position="99"/>
    </location>
</feature>
<sequence length="276" mass="31315">MADLGAIGVESRFAVLNKKKKKPKKEESNVNGFKTSVGTKTAQTQNQPKKKPQTQPPLVGLPGNHIPEDPEEKKKRKKKKKLPNQTSQWDEWRQKDEEVVDKEFDKSIQKALTLSKLEQKRRILVPAVISTSEPSPPVNSQPDSNHRTSAANTPKLLDDLIDGRISHEKSKSLLAERDKEISELRLQLDELAAEMKRIKLRNKSLCTIISEGEIKSKAELILELESSIKVKDELLAEVNRLSTQLEQERSKVHLLTSGNDKTNKMKKHRLKSESEK</sequence>
<dbReference type="AlphaFoldDB" id="A0A8D8LIJ8"/>
<evidence type="ECO:0000256" key="3">
    <source>
        <dbReference type="ARBA" id="ARBA00023034"/>
    </source>
</evidence>
<evidence type="ECO:0000256" key="1">
    <source>
        <dbReference type="ARBA" id="ARBA00004555"/>
    </source>
</evidence>
<evidence type="ECO:0000256" key="2">
    <source>
        <dbReference type="ARBA" id="ARBA00006662"/>
    </source>
</evidence>
<protein>
    <submittedName>
        <fullName evidence="7">G kinase-anchoring protein 1</fullName>
    </submittedName>
</protein>
<feature type="region of interest" description="Disordered" evidence="6">
    <location>
        <begin position="1"/>
        <end position="99"/>
    </location>
</feature>
<feature type="compositionally biased region" description="Polar residues" evidence="6">
    <location>
        <begin position="29"/>
        <end position="38"/>
    </location>
</feature>
<dbReference type="EMBL" id="HBUF01018235">
    <property type="protein sequence ID" value="CAG6610396.1"/>
    <property type="molecule type" value="Transcribed_RNA"/>
</dbReference>
<dbReference type="PANTHER" id="PTHR14899:SF0">
    <property type="entry name" value="G KINASE-ANCHORING PROTEIN 1"/>
    <property type="match status" value="1"/>
</dbReference>
<dbReference type="EMBL" id="HBUF01514579">
    <property type="protein sequence ID" value="CAG6747487.1"/>
    <property type="molecule type" value="Transcribed_RNA"/>
</dbReference>
<keyword evidence="4 5" id="KW-0175">Coiled coil</keyword>
<dbReference type="GO" id="GO:0007165">
    <property type="term" value="P:signal transduction"/>
    <property type="evidence" value="ECO:0007669"/>
    <property type="project" value="InterPro"/>
</dbReference>
<keyword evidence="3" id="KW-0333">Golgi apparatus</keyword>
<proteinExistence type="inferred from homology"/>
<comment type="subcellular location">
    <subcellularLocation>
        <location evidence="1">Golgi apparatus</location>
    </subcellularLocation>
</comment>
<comment type="similarity">
    <text evidence="2">Belongs to the GKAP1 family.</text>
</comment>
<name>A0A8D8LIJ8_9HEMI</name>
<dbReference type="GO" id="GO:0005794">
    <property type="term" value="C:Golgi apparatus"/>
    <property type="evidence" value="ECO:0007669"/>
    <property type="project" value="UniProtKB-SubCell"/>
</dbReference>
<evidence type="ECO:0000256" key="4">
    <source>
        <dbReference type="ARBA" id="ARBA00023054"/>
    </source>
</evidence>
<dbReference type="EMBL" id="HBUF01514578">
    <property type="protein sequence ID" value="CAG6747486.1"/>
    <property type="molecule type" value="Transcribed_RNA"/>
</dbReference>
<feature type="region of interest" description="Disordered" evidence="6">
    <location>
        <begin position="129"/>
        <end position="152"/>
    </location>
</feature>
<evidence type="ECO:0000256" key="6">
    <source>
        <dbReference type="SAM" id="MobiDB-lite"/>
    </source>
</evidence>
<keyword evidence="7" id="KW-0418">Kinase</keyword>
<evidence type="ECO:0000256" key="5">
    <source>
        <dbReference type="SAM" id="Coils"/>
    </source>
</evidence>